<dbReference type="GeneID" id="95977950"/>
<reference evidence="3 4" key="1">
    <citation type="submission" date="2024-07" db="EMBL/GenBank/DDBJ databases">
        <title>Draft sequence of the Neodothiora populina.</title>
        <authorList>
            <person name="Drown D.D."/>
            <person name="Schuette U.S."/>
            <person name="Buechlein A.B."/>
            <person name="Rusch D.R."/>
            <person name="Winton L.W."/>
            <person name="Adams G.A."/>
        </authorList>
    </citation>
    <scope>NUCLEOTIDE SEQUENCE [LARGE SCALE GENOMIC DNA]</scope>
    <source>
        <strain evidence="3 4">CPC 39397</strain>
    </source>
</reference>
<organism evidence="3 4">
    <name type="scientific">Neodothiora populina</name>
    <dbReference type="NCBI Taxonomy" id="2781224"/>
    <lineage>
        <taxon>Eukaryota</taxon>
        <taxon>Fungi</taxon>
        <taxon>Dikarya</taxon>
        <taxon>Ascomycota</taxon>
        <taxon>Pezizomycotina</taxon>
        <taxon>Dothideomycetes</taxon>
        <taxon>Dothideomycetidae</taxon>
        <taxon>Dothideales</taxon>
        <taxon>Dothioraceae</taxon>
        <taxon>Neodothiora</taxon>
    </lineage>
</organism>
<keyword evidence="4" id="KW-1185">Reference proteome</keyword>
<dbReference type="Pfam" id="PF25484">
    <property type="entry name" value="DUF7907"/>
    <property type="match status" value="1"/>
</dbReference>
<protein>
    <recommendedName>
        <fullName evidence="2">DUF7907 domain-containing protein</fullName>
    </recommendedName>
</protein>
<feature type="chain" id="PRO_5046027750" description="DUF7907 domain-containing protein" evidence="1">
    <location>
        <begin position="20"/>
        <end position="183"/>
    </location>
</feature>
<name>A0ABR3PJ21_9PEZI</name>
<proteinExistence type="predicted"/>
<comment type="caution">
    <text evidence="3">The sequence shown here is derived from an EMBL/GenBank/DDBJ whole genome shotgun (WGS) entry which is preliminary data.</text>
</comment>
<accession>A0ABR3PJ21</accession>
<dbReference type="EMBL" id="JBFMKM010000005">
    <property type="protein sequence ID" value="KAL1306137.1"/>
    <property type="molecule type" value="Genomic_DNA"/>
</dbReference>
<feature type="signal peptide" evidence="1">
    <location>
        <begin position="1"/>
        <end position="19"/>
    </location>
</feature>
<dbReference type="Proteomes" id="UP001562354">
    <property type="component" value="Unassembled WGS sequence"/>
</dbReference>
<evidence type="ECO:0000313" key="4">
    <source>
        <dbReference type="Proteomes" id="UP001562354"/>
    </source>
</evidence>
<evidence type="ECO:0000256" key="1">
    <source>
        <dbReference type="SAM" id="SignalP"/>
    </source>
</evidence>
<keyword evidence="1" id="KW-0732">Signal</keyword>
<sequence length="183" mass="19963">MKTSITALQCLAFATLAMSAGLNTTQEYQLRTELKPSQPGKEKYDNLSLGTTHTGAALNDAVLYPSTSDPIKGFTNATNIALPDGGFYQHQEFDLGGDFPWGLSVQPANSYSAWAPVRINVGQGDAAFYLNETGLQYSAPTTFGGWIVCDWWHGVPQLFAKLSHFDLELPSSCVDVYLKPTYI</sequence>
<gene>
    <name evidence="3" type="ORF">AAFC00_004250</name>
</gene>
<evidence type="ECO:0000259" key="2">
    <source>
        <dbReference type="Pfam" id="PF25484"/>
    </source>
</evidence>
<dbReference type="RefSeq" id="XP_069202410.1">
    <property type="nucleotide sequence ID" value="XM_069343860.1"/>
</dbReference>
<feature type="domain" description="DUF7907" evidence="2">
    <location>
        <begin position="25"/>
        <end position="182"/>
    </location>
</feature>
<dbReference type="InterPro" id="IPR057229">
    <property type="entry name" value="DUF7907"/>
</dbReference>
<evidence type="ECO:0000313" key="3">
    <source>
        <dbReference type="EMBL" id="KAL1306137.1"/>
    </source>
</evidence>